<gene>
    <name evidence="9" type="ORF">B0I31_11438</name>
</gene>
<dbReference type="GO" id="GO:0005886">
    <property type="term" value="C:plasma membrane"/>
    <property type="evidence" value="ECO:0007669"/>
    <property type="project" value="UniProtKB-SubCell"/>
</dbReference>
<keyword evidence="4 7" id="KW-0812">Transmembrane</keyword>
<dbReference type="InterPro" id="IPR036259">
    <property type="entry name" value="MFS_trans_sf"/>
</dbReference>
<dbReference type="PANTHER" id="PTHR23517">
    <property type="entry name" value="RESISTANCE PROTEIN MDTM, PUTATIVE-RELATED-RELATED"/>
    <property type="match status" value="1"/>
</dbReference>
<comment type="subcellular location">
    <subcellularLocation>
        <location evidence="1">Cell membrane</location>
        <topology evidence="1">Multi-pass membrane protein</topology>
    </subcellularLocation>
</comment>
<keyword evidence="10" id="KW-1185">Reference proteome</keyword>
<keyword evidence="3" id="KW-1003">Cell membrane</keyword>
<dbReference type="InterPro" id="IPR050171">
    <property type="entry name" value="MFS_Transporters"/>
</dbReference>
<organism evidence="9 10">
    <name type="scientific">Saccharothrix carnea</name>
    <dbReference type="NCBI Taxonomy" id="1280637"/>
    <lineage>
        <taxon>Bacteria</taxon>
        <taxon>Bacillati</taxon>
        <taxon>Actinomycetota</taxon>
        <taxon>Actinomycetes</taxon>
        <taxon>Pseudonocardiales</taxon>
        <taxon>Pseudonocardiaceae</taxon>
        <taxon>Saccharothrix</taxon>
    </lineage>
</organism>
<reference evidence="9 10" key="1">
    <citation type="submission" date="2018-03" db="EMBL/GenBank/DDBJ databases">
        <title>Genomic Encyclopedia of Type Strains, Phase III (KMG-III): the genomes of soil and plant-associated and newly described type strains.</title>
        <authorList>
            <person name="Whitman W."/>
        </authorList>
    </citation>
    <scope>NUCLEOTIDE SEQUENCE [LARGE SCALE GENOMIC DNA]</scope>
    <source>
        <strain evidence="9 10">CGMCC 4.7097</strain>
    </source>
</reference>
<sequence>MTTKEAGAAGGVLASVRATPRPVRYLLAGVLVNQLGAFAQTFLVLYLTARQFSIGQAGIALTCYSAGAVLGTLLGGELTHRLGPRATIVSAMTASAAVLAVMPMLSTPGLFGVLLVAIGAAGLATQCYRPAAAVLLSELMPAEHRVMAFSMMRIALNGGAALAPLIAAGLILVDWDLLFYFDAVSALAYAVVARLTLPAMAAPRDDDEAESGDQKRSAYAVMLRDGRYLAFLASVLLGTLIYVQYVVALPLKITSEGHPAALYSIVLTTASIILVVSELKITSYVKNWVPWAAGAVGTAVMGLGAAGYGLGSHAVVIVVSTAVFVLGVMISGPTMFAHPAKFPASVRGRYVGTHQATFGLGSALGPTLGVLAWGAFGNGVWLLCGVLGLIGGWFALVGMREGKNPVTETV</sequence>
<dbReference type="OrthoDB" id="4042314at2"/>
<dbReference type="SUPFAM" id="SSF103473">
    <property type="entry name" value="MFS general substrate transporter"/>
    <property type="match status" value="1"/>
</dbReference>
<feature type="transmembrane region" description="Helical" evidence="7">
    <location>
        <begin position="177"/>
        <end position="197"/>
    </location>
</feature>
<evidence type="ECO:0000256" key="6">
    <source>
        <dbReference type="ARBA" id="ARBA00023136"/>
    </source>
</evidence>
<keyword evidence="2" id="KW-0813">Transport</keyword>
<dbReference type="Gene3D" id="1.20.1250.20">
    <property type="entry name" value="MFS general substrate transporter like domains"/>
    <property type="match status" value="1"/>
</dbReference>
<dbReference type="EMBL" id="PYAX01000014">
    <property type="protein sequence ID" value="PSL52211.1"/>
    <property type="molecule type" value="Genomic_DNA"/>
</dbReference>
<evidence type="ECO:0000256" key="7">
    <source>
        <dbReference type="SAM" id="Phobius"/>
    </source>
</evidence>
<keyword evidence="6 7" id="KW-0472">Membrane</keyword>
<dbReference type="Proteomes" id="UP000241118">
    <property type="component" value="Unassembled WGS sequence"/>
</dbReference>
<accession>A0A2P8I160</accession>
<dbReference type="InterPro" id="IPR020846">
    <property type="entry name" value="MFS_dom"/>
</dbReference>
<feature type="transmembrane region" description="Helical" evidence="7">
    <location>
        <begin position="314"/>
        <end position="336"/>
    </location>
</feature>
<comment type="caution">
    <text evidence="9">The sequence shown here is derived from an EMBL/GenBank/DDBJ whole genome shotgun (WGS) entry which is preliminary data.</text>
</comment>
<dbReference type="Pfam" id="PF07690">
    <property type="entry name" value="MFS_1"/>
    <property type="match status" value="1"/>
</dbReference>
<evidence type="ECO:0000256" key="3">
    <source>
        <dbReference type="ARBA" id="ARBA00022475"/>
    </source>
</evidence>
<dbReference type="InterPro" id="IPR011701">
    <property type="entry name" value="MFS"/>
</dbReference>
<dbReference type="PANTHER" id="PTHR23517:SF2">
    <property type="entry name" value="MULTIDRUG RESISTANCE PROTEIN MDTH"/>
    <property type="match status" value="1"/>
</dbReference>
<proteinExistence type="predicted"/>
<feature type="transmembrane region" description="Helical" evidence="7">
    <location>
        <begin position="380"/>
        <end position="399"/>
    </location>
</feature>
<protein>
    <submittedName>
        <fullName evidence="9">Putative MFS family arabinose efflux permease</fullName>
    </submittedName>
</protein>
<dbReference type="AlphaFoldDB" id="A0A2P8I160"/>
<feature type="transmembrane region" description="Helical" evidence="7">
    <location>
        <begin position="25"/>
        <end position="48"/>
    </location>
</feature>
<feature type="transmembrane region" description="Helical" evidence="7">
    <location>
        <begin position="228"/>
        <end position="248"/>
    </location>
</feature>
<evidence type="ECO:0000256" key="5">
    <source>
        <dbReference type="ARBA" id="ARBA00022989"/>
    </source>
</evidence>
<feature type="transmembrane region" description="Helical" evidence="7">
    <location>
        <begin position="288"/>
        <end position="308"/>
    </location>
</feature>
<dbReference type="PROSITE" id="PS50850">
    <property type="entry name" value="MFS"/>
    <property type="match status" value="1"/>
</dbReference>
<evidence type="ECO:0000313" key="9">
    <source>
        <dbReference type="EMBL" id="PSL52211.1"/>
    </source>
</evidence>
<dbReference type="GO" id="GO:0022857">
    <property type="term" value="F:transmembrane transporter activity"/>
    <property type="evidence" value="ECO:0007669"/>
    <property type="project" value="InterPro"/>
</dbReference>
<name>A0A2P8I160_SACCR</name>
<evidence type="ECO:0000256" key="1">
    <source>
        <dbReference type="ARBA" id="ARBA00004651"/>
    </source>
</evidence>
<feature type="domain" description="Major facilitator superfamily (MFS) profile" evidence="8">
    <location>
        <begin position="1"/>
        <end position="403"/>
    </location>
</feature>
<keyword evidence="5 7" id="KW-1133">Transmembrane helix</keyword>
<feature type="transmembrane region" description="Helical" evidence="7">
    <location>
        <begin position="54"/>
        <end position="74"/>
    </location>
</feature>
<feature type="transmembrane region" description="Helical" evidence="7">
    <location>
        <begin position="148"/>
        <end position="171"/>
    </location>
</feature>
<evidence type="ECO:0000256" key="4">
    <source>
        <dbReference type="ARBA" id="ARBA00022692"/>
    </source>
</evidence>
<feature type="transmembrane region" description="Helical" evidence="7">
    <location>
        <begin position="356"/>
        <end position="374"/>
    </location>
</feature>
<dbReference type="RefSeq" id="WP_106619111.1">
    <property type="nucleotide sequence ID" value="NZ_PYAX01000014.1"/>
</dbReference>
<evidence type="ECO:0000256" key="2">
    <source>
        <dbReference type="ARBA" id="ARBA00022448"/>
    </source>
</evidence>
<evidence type="ECO:0000259" key="8">
    <source>
        <dbReference type="PROSITE" id="PS50850"/>
    </source>
</evidence>
<feature type="transmembrane region" description="Helical" evidence="7">
    <location>
        <begin position="260"/>
        <end position="276"/>
    </location>
</feature>
<evidence type="ECO:0000313" key="10">
    <source>
        <dbReference type="Proteomes" id="UP000241118"/>
    </source>
</evidence>